<dbReference type="PANTHER" id="PTHR35395">
    <property type="entry name" value="DUF6536 DOMAIN-CONTAINING PROTEIN"/>
    <property type="match status" value="1"/>
</dbReference>
<feature type="transmembrane region" description="Helical" evidence="1">
    <location>
        <begin position="672"/>
        <end position="694"/>
    </location>
</feature>
<feature type="transmembrane region" description="Helical" evidence="1">
    <location>
        <begin position="420"/>
        <end position="437"/>
    </location>
</feature>
<evidence type="ECO:0000259" key="3">
    <source>
        <dbReference type="Pfam" id="PF20163"/>
    </source>
</evidence>
<reference evidence="4 5" key="1">
    <citation type="submission" date="2017-05" db="EMBL/GenBank/DDBJ databases">
        <title>Genome sequence for an aflatoxigenic pathogen of Argentinian peanut, Aspergillus arachidicola.</title>
        <authorList>
            <person name="Moore G."/>
            <person name="Beltz S.B."/>
            <person name="Mack B.M."/>
        </authorList>
    </citation>
    <scope>NUCLEOTIDE SEQUENCE [LARGE SCALE GENOMIC DNA]</scope>
    <source>
        <strain evidence="4 5">CBS 117610</strain>
    </source>
</reference>
<feature type="transmembrane region" description="Helical" evidence="1">
    <location>
        <begin position="889"/>
        <end position="914"/>
    </location>
</feature>
<keyword evidence="1" id="KW-0812">Transmembrane</keyword>
<dbReference type="EMBL" id="NEXV01000392">
    <property type="protein sequence ID" value="PIG84253.1"/>
    <property type="molecule type" value="Genomic_DNA"/>
</dbReference>
<keyword evidence="5" id="KW-1185">Reference proteome</keyword>
<organism evidence="4 5">
    <name type="scientific">Aspergillus arachidicola</name>
    <dbReference type="NCBI Taxonomy" id="656916"/>
    <lineage>
        <taxon>Eukaryota</taxon>
        <taxon>Fungi</taxon>
        <taxon>Dikarya</taxon>
        <taxon>Ascomycota</taxon>
        <taxon>Pezizomycotina</taxon>
        <taxon>Eurotiomycetes</taxon>
        <taxon>Eurotiomycetidae</taxon>
        <taxon>Eurotiales</taxon>
        <taxon>Aspergillaceae</taxon>
        <taxon>Aspergillus</taxon>
        <taxon>Aspergillus subgen. Circumdati</taxon>
    </lineage>
</organism>
<protein>
    <recommendedName>
        <fullName evidence="3">DUF6536 domain-containing protein</fullName>
    </recommendedName>
</protein>
<feature type="signal peptide" evidence="2">
    <location>
        <begin position="1"/>
        <end position="20"/>
    </location>
</feature>
<proteinExistence type="predicted"/>
<keyword evidence="1" id="KW-1133">Transmembrane helix</keyword>
<dbReference type="AlphaFoldDB" id="A0A2G7FUL5"/>
<dbReference type="Pfam" id="PF20163">
    <property type="entry name" value="DUF6536"/>
    <property type="match status" value="1"/>
</dbReference>
<keyword evidence="2" id="KW-0732">Signal</keyword>
<dbReference type="Proteomes" id="UP000231358">
    <property type="component" value="Unassembled WGS sequence"/>
</dbReference>
<feature type="chain" id="PRO_5013580178" description="DUF6536 domain-containing protein" evidence="2">
    <location>
        <begin position="21"/>
        <end position="1035"/>
    </location>
</feature>
<feature type="transmembrane region" description="Helical" evidence="1">
    <location>
        <begin position="310"/>
        <end position="333"/>
    </location>
</feature>
<evidence type="ECO:0000313" key="5">
    <source>
        <dbReference type="Proteomes" id="UP000231358"/>
    </source>
</evidence>
<feature type="domain" description="DUF6536" evidence="3">
    <location>
        <begin position="308"/>
        <end position="461"/>
    </location>
</feature>
<dbReference type="InterPro" id="IPR046623">
    <property type="entry name" value="DUF6536"/>
</dbReference>
<comment type="caution">
    <text evidence="4">The sequence shown here is derived from an EMBL/GenBank/DDBJ whole genome shotgun (WGS) entry which is preliminary data.</text>
</comment>
<evidence type="ECO:0000256" key="2">
    <source>
        <dbReference type="SAM" id="SignalP"/>
    </source>
</evidence>
<keyword evidence="1" id="KW-0472">Membrane</keyword>
<dbReference type="PANTHER" id="PTHR35395:SF1">
    <property type="entry name" value="DUF6536 DOMAIN-CONTAINING PROTEIN"/>
    <property type="match status" value="1"/>
</dbReference>
<feature type="transmembrane region" description="Helical" evidence="1">
    <location>
        <begin position="765"/>
        <end position="784"/>
    </location>
</feature>
<accession>A0A2G7FUL5</accession>
<evidence type="ECO:0000313" key="4">
    <source>
        <dbReference type="EMBL" id="PIG84253.1"/>
    </source>
</evidence>
<name>A0A2G7FUL5_9EURO</name>
<dbReference type="STRING" id="656916.A0A2G7FUL5"/>
<gene>
    <name evidence="4" type="ORF">AARAC_011134</name>
</gene>
<sequence length="1035" mass="111531">MVRVLQSLLLLVASLSVTLAADESTTVVQILNGNYNTLAFSDLRGSVVGGNAEATTYAVNCKEGSSSCPLTKPFTITQGPSTFTMSAVYTLATKGAKGTGTIVQDCDITSSTATAVCSVSVGIAAEYKGKSTSTSLATKATATGSAEVLYEPLTVTAGLGNFNKAGPTGATATGAAADNHPARVGMAGAAAAAVAGALVLESALGIGEPSEAEMRSAGLCVLCQTTSVRPLLSDTTQPVLNSNCEMVVDSTKLLEDEAVELSEIAPTRKRHGTWASTKSWYSRTVLRSGKGYNRLPVKAQDPTHFHGWRFGALTSCILVGICLGLNVAATIYIRVTYPPSSDNLGLIQESDCDHIHSVDSRLHYALNVVATVLVSASNYNMQCLTSPTRAEVDQAHAQRKWLDIGVHSIRNLPSIGRAKLALWLALLVSTLPLHLLWNSAVVMTTTFNDYSGLVVTESFLESRSDIGLDCTSRAMEEYRSSNMSSYVTCWLFDQTRNNRSSLTQMEPSRCISTYQAGLEGRSFNMLAVTKQSDALNQSTTFPPPGNTTLPVLAYFHPLDYPDQIEQWCSGMCQQWGQGNNSTKFCFDENWDEASVPFACQEHKVNGTDWEPNALSQTGFWMCHPDAILYGQCSGSAATRNATKWTILPEHYEIDHCLVADAGHTCQLLYSPMILYIAIACNAMKFSSILLCLLVSREPTLATIGDALDSFLRSPDMASKGQCLCSKMDDRIFPDPDDIGSAQAQRWQHGEGWLGRCYQGTSVRRWGACILLWLASIVGGLVFLFKGINLVGVQNAFTMGFGALSLNAIVNTSGYQGGTAASIVTTSIVANLPQLLLSGLYFMYNAVLTGMASAYEWSMFAYQQTTLRVTLPWGSQRETYWLQLPWRYSLPLLACSTIIHWLISQSIFLINLKIYQPNNELLTRPNTHFPSASDSGVITACGYSPLAIVTAIAVAILMFAVLTTVSTFKLKPDIPVVGSCSVAISAACHPPEEDADAAGKPLSWGAVRHQEGDRPGHCCLTSQTVEKPRYGELYAG</sequence>
<feature type="transmembrane region" description="Helical" evidence="1">
    <location>
        <begin position="935"/>
        <end position="961"/>
    </location>
</feature>
<evidence type="ECO:0000256" key="1">
    <source>
        <dbReference type="SAM" id="Phobius"/>
    </source>
</evidence>